<name>A7I0A0_CAMHC</name>
<comment type="subcellular location">
    <subcellularLocation>
        <location evidence="3 19">Cytoplasm</location>
    </subcellularLocation>
</comment>
<evidence type="ECO:0000256" key="6">
    <source>
        <dbReference type="ARBA" id="ARBA00015188"/>
    </source>
</evidence>
<feature type="active site" evidence="19">
    <location>
        <position position="252"/>
    </location>
</feature>
<keyword evidence="8 19" id="KW-0132">Cell division</keyword>
<dbReference type="eggNOG" id="COG0812">
    <property type="taxonomic scope" value="Bacteria"/>
</dbReference>
<dbReference type="SUPFAM" id="SSF56176">
    <property type="entry name" value="FAD-binding/transporter-associated domain-like"/>
    <property type="match status" value="1"/>
</dbReference>
<comment type="similarity">
    <text evidence="19">Belongs to the MurB family.</text>
</comment>
<dbReference type="EMBL" id="CP000776">
    <property type="protein sequence ID" value="ABS51016.1"/>
    <property type="molecule type" value="Genomic_DNA"/>
</dbReference>
<evidence type="ECO:0000313" key="21">
    <source>
        <dbReference type="EMBL" id="ABS51016.1"/>
    </source>
</evidence>
<evidence type="ECO:0000256" key="12">
    <source>
        <dbReference type="ARBA" id="ARBA00022960"/>
    </source>
</evidence>
<protein>
    <recommendedName>
        <fullName evidence="6 19">UDP-N-acetylenolpyruvoylglucosamine reductase</fullName>
        <ecNumber evidence="5 19">1.3.1.98</ecNumber>
    </recommendedName>
    <alternativeName>
        <fullName evidence="17 19">UDP-N-acetylmuramate dehydrogenase</fullName>
    </alternativeName>
</protein>
<sequence>MEFRRIDFSKFSSVKIGGVFDVQILHANSDFNGIVIGGANNILISPNPPKLGILSDEFNFIRLNGDLLTIGAACKSAKIYNFAKRENIAGFEFLRNIPGTLGGLITMNAGLAGFEISNNLINVKTNFGIFDKKDLNFSYRKSEIKGVILEAAFKILRGFDTVLSDEIFAKRKNQPKHATFGSVFKNPKGDFAGRLIEAAGLKGFQIGAAKFSEIHANFLINTGGATFTDAIDLINLAKKKVFEKFGVKLECEVKIL</sequence>
<evidence type="ECO:0000256" key="16">
    <source>
        <dbReference type="ARBA" id="ARBA00023316"/>
    </source>
</evidence>
<dbReference type="OrthoDB" id="9804753at2"/>
<keyword evidence="16 19" id="KW-0961">Cell wall biogenesis/degradation</keyword>
<dbReference type="KEGG" id="cha:CHAB381_0339"/>
<evidence type="ECO:0000256" key="14">
    <source>
        <dbReference type="ARBA" id="ARBA00023002"/>
    </source>
</evidence>
<dbReference type="Pfam" id="PF02873">
    <property type="entry name" value="MurB_C"/>
    <property type="match status" value="1"/>
</dbReference>
<dbReference type="InterPro" id="IPR003170">
    <property type="entry name" value="MurB"/>
</dbReference>
<comment type="pathway">
    <text evidence="4 19">Cell wall biogenesis; peptidoglycan biosynthesis.</text>
</comment>
<dbReference type="InterPro" id="IPR011601">
    <property type="entry name" value="MurB_C"/>
</dbReference>
<evidence type="ECO:0000256" key="15">
    <source>
        <dbReference type="ARBA" id="ARBA00023306"/>
    </source>
</evidence>
<evidence type="ECO:0000313" key="22">
    <source>
        <dbReference type="Proteomes" id="UP000002407"/>
    </source>
</evidence>
<comment type="function">
    <text evidence="2 19">Cell wall formation.</text>
</comment>
<keyword evidence="13 19" id="KW-0573">Peptidoglycan synthesis</keyword>
<dbReference type="Gene3D" id="3.30.465.10">
    <property type="match status" value="1"/>
</dbReference>
<keyword evidence="7 19" id="KW-0963">Cytoplasm</keyword>
<keyword evidence="10 19" id="KW-0274">FAD</keyword>
<dbReference type="HOGENOM" id="CLU_035304_1_1_7"/>
<feature type="domain" description="UDP-N-acetylenolpyruvoylglucosamine reductase C-terminal" evidence="20">
    <location>
        <begin position="167"/>
        <end position="256"/>
    </location>
</feature>
<evidence type="ECO:0000256" key="10">
    <source>
        <dbReference type="ARBA" id="ARBA00022827"/>
    </source>
</evidence>
<evidence type="ECO:0000256" key="5">
    <source>
        <dbReference type="ARBA" id="ARBA00012518"/>
    </source>
</evidence>
<evidence type="ECO:0000256" key="9">
    <source>
        <dbReference type="ARBA" id="ARBA00022630"/>
    </source>
</evidence>
<gene>
    <name evidence="19 21" type="primary">murB</name>
    <name evidence="21" type="ordered locus">CHAB381_0339</name>
</gene>
<evidence type="ECO:0000256" key="7">
    <source>
        <dbReference type="ARBA" id="ARBA00022490"/>
    </source>
</evidence>
<organism evidence="21 22">
    <name type="scientific">Campylobacter hominis (strain ATCC BAA-381 / DSM 21671 / CCUG 45161 / LMG 19568 / NCTC 13146 / CH001A)</name>
    <dbReference type="NCBI Taxonomy" id="360107"/>
    <lineage>
        <taxon>Bacteria</taxon>
        <taxon>Pseudomonadati</taxon>
        <taxon>Campylobacterota</taxon>
        <taxon>Epsilonproteobacteria</taxon>
        <taxon>Campylobacterales</taxon>
        <taxon>Campylobacteraceae</taxon>
        <taxon>Campylobacter</taxon>
    </lineage>
</organism>
<dbReference type="GO" id="GO:0050660">
    <property type="term" value="F:flavin adenine dinucleotide binding"/>
    <property type="evidence" value="ECO:0007669"/>
    <property type="project" value="InterPro"/>
</dbReference>
<evidence type="ECO:0000256" key="13">
    <source>
        <dbReference type="ARBA" id="ARBA00022984"/>
    </source>
</evidence>
<dbReference type="AlphaFoldDB" id="A7I0A0"/>
<dbReference type="InterPro" id="IPR036318">
    <property type="entry name" value="FAD-bd_PCMH-like_sf"/>
</dbReference>
<dbReference type="PANTHER" id="PTHR21071">
    <property type="entry name" value="UDP-N-ACETYLENOLPYRUVOYLGLUCOSAMINE REDUCTASE"/>
    <property type="match status" value="1"/>
</dbReference>
<dbReference type="GO" id="GO:0009252">
    <property type="term" value="P:peptidoglycan biosynthetic process"/>
    <property type="evidence" value="ECO:0007669"/>
    <property type="project" value="UniProtKB-UniRule"/>
</dbReference>
<dbReference type="RefSeq" id="WP_012108223.1">
    <property type="nucleotide sequence ID" value="NC_009714.1"/>
</dbReference>
<evidence type="ECO:0000256" key="4">
    <source>
        <dbReference type="ARBA" id="ARBA00004752"/>
    </source>
</evidence>
<evidence type="ECO:0000256" key="17">
    <source>
        <dbReference type="ARBA" id="ARBA00031026"/>
    </source>
</evidence>
<dbReference type="SUPFAM" id="SSF56194">
    <property type="entry name" value="Uridine diphospho-N-Acetylenolpyruvylglucosamine reductase, MurB, C-terminal domain"/>
    <property type="match status" value="1"/>
</dbReference>
<keyword evidence="11 19" id="KW-0521">NADP</keyword>
<dbReference type="Gene3D" id="3.90.78.10">
    <property type="entry name" value="UDP-N-acetylenolpyruvoylglucosamine reductase, C-terminal domain"/>
    <property type="match status" value="1"/>
</dbReference>
<evidence type="ECO:0000256" key="8">
    <source>
        <dbReference type="ARBA" id="ARBA00022618"/>
    </source>
</evidence>
<dbReference type="STRING" id="360107.CHAB381_0339"/>
<keyword evidence="22" id="KW-1185">Reference proteome</keyword>
<comment type="catalytic activity">
    <reaction evidence="18 19">
        <text>UDP-N-acetyl-alpha-D-muramate + NADP(+) = UDP-N-acetyl-3-O-(1-carboxyvinyl)-alpha-D-glucosamine + NADPH + H(+)</text>
        <dbReference type="Rhea" id="RHEA:12248"/>
        <dbReference type="ChEBI" id="CHEBI:15378"/>
        <dbReference type="ChEBI" id="CHEBI:57783"/>
        <dbReference type="ChEBI" id="CHEBI:58349"/>
        <dbReference type="ChEBI" id="CHEBI:68483"/>
        <dbReference type="ChEBI" id="CHEBI:70757"/>
        <dbReference type="EC" id="1.3.1.98"/>
    </reaction>
</comment>
<feature type="active site" description="Proton donor" evidence="19">
    <location>
        <position position="182"/>
    </location>
</feature>
<dbReference type="GO" id="GO:0051301">
    <property type="term" value="P:cell division"/>
    <property type="evidence" value="ECO:0007669"/>
    <property type="project" value="UniProtKB-KW"/>
</dbReference>
<dbReference type="GO" id="GO:0005829">
    <property type="term" value="C:cytosol"/>
    <property type="evidence" value="ECO:0007669"/>
    <property type="project" value="TreeGrafter"/>
</dbReference>
<dbReference type="UniPathway" id="UPA00219"/>
<dbReference type="EC" id="1.3.1.98" evidence="5 19"/>
<accession>A7I0A0</accession>
<evidence type="ECO:0000256" key="1">
    <source>
        <dbReference type="ARBA" id="ARBA00001974"/>
    </source>
</evidence>
<dbReference type="PANTHER" id="PTHR21071:SF4">
    <property type="entry name" value="UDP-N-ACETYLENOLPYRUVOYLGLUCOSAMINE REDUCTASE"/>
    <property type="match status" value="1"/>
</dbReference>
<evidence type="ECO:0000259" key="20">
    <source>
        <dbReference type="Pfam" id="PF02873"/>
    </source>
</evidence>
<dbReference type="Proteomes" id="UP000002407">
    <property type="component" value="Chromosome"/>
</dbReference>
<reference evidence="22" key="1">
    <citation type="submission" date="2007-07" db="EMBL/GenBank/DDBJ databases">
        <title>Complete genome sequence of Campylobacter hominis ATCC BAA-381, a commensal isolated from the human gastrointestinal tract.</title>
        <authorList>
            <person name="Fouts D.E."/>
            <person name="Mongodin E.F."/>
            <person name="Puiu D."/>
            <person name="Sebastian Y."/>
            <person name="Miller W.G."/>
            <person name="Mandrell R.E."/>
            <person name="Nelson K.E."/>
        </authorList>
    </citation>
    <scope>NUCLEOTIDE SEQUENCE [LARGE SCALE GENOMIC DNA]</scope>
    <source>
        <strain evidence="22">ATCC BAA-381 / LMG 19568 / NCTC 13146 / CH001A</strain>
    </source>
</reference>
<dbReference type="GO" id="GO:0071555">
    <property type="term" value="P:cell wall organization"/>
    <property type="evidence" value="ECO:0007669"/>
    <property type="project" value="UniProtKB-KW"/>
</dbReference>
<dbReference type="InterPro" id="IPR016169">
    <property type="entry name" value="FAD-bd_PCMH_sub2"/>
</dbReference>
<keyword evidence="15 19" id="KW-0131">Cell cycle</keyword>
<dbReference type="GO" id="GO:0008762">
    <property type="term" value="F:UDP-N-acetylmuramate dehydrogenase activity"/>
    <property type="evidence" value="ECO:0007669"/>
    <property type="project" value="UniProtKB-UniRule"/>
</dbReference>
<keyword evidence="14 19" id="KW-0560">Oxidoreductase</keyword>
<dbReference type="InterPro" id="IPR036635">
    <property type="entry name" value="MurB_C_sf"/>
</dbReference>
<keyword evidence="9 19" id="KW-0285">Flavoprotein</keyword>
<dbReference type="GO" id="GO:0008360">
    <property type="term" value="P:regulation of cell shape"/>
    <property type="evidence" value="ECO:0007669"/>
    <property type="project" value="UniProtKB-KW"/>
</dbReference>
<evidence type="ECO:0000256" key="19">
    <source>
        <dbReference type="HAMAP-Rule" id="MF_00037"/>
    </source>
</evidence>
<evidence type="ECO:0000256" key="2">
    <source>
        <dbReference type="ARBA" id="ARBA00003921"/>
    </source>
</evidence>
<evidence type="ECO:0000256" key="11">
    <source>
        <dbReference type="ARBA" id="ARBA00022857"/>
    </source>
</evidence>
<dbReference type="HAMAP" id="MF_00037">
    <property type="entry name" value="MurB"/>
    <property type="match status" value="1"/>
</dbReference>
<feature type="active site" evidence="19">
    <location>
        <position position="140"/>
    </location>
</feature>
<comment type="cofactor">
    <cofactor evidence="1 19">
        <name>FAD</name>
        <dbReference type="ChEBI" id="CHEBI:57692"/>
    </cofactor>
</comment>
<dbReference type="NCBIfam" id="TIGR00179">
    <property type="entry name" value="murB"/>
    <property type="match status" value="1"/>
</dbReference>
<dbReference type="NCBIfam" id="NF010479">
    <property type="entry name" value="PRK13904.1"/>
    <property type="match status" value="1"/>
</dbReference>
<evidence type="ECO:0000256" key="3">
    <source>
        <dbReference type="ARBA" id="ARBA00004496"/>
    </source>
</evidence>
<proteinExistence type="inferred from homology"/>
<evidence type="ECO:0000256" key="18">
    <source>
        <dbReference type="ARBA" id="ARBA00048914"/>
    </source>
</evidence>
<keyword evidence="12 19" id="KW-0133">Cell shape</keyword>